<comment type="caution">
    <text evidence="7">The sequence shown here is derived from an EMBL/GenBank/DDBJ whole genome shotgun (WGS) entry which is preliminary data.</text>
</comment>
<dbReference type="RefSeq" id="WP_155671212.1">
    <property type="nucleotide sequence ID" value="NZ_WOCA01000021.1"/>
</dbReference>
<dbReference type="InterPro" id="IPR004567">
    <property type="entry name" value="Type_II_PanK"/>
</dbReference>
<dbReference type="Pfam" id="PF03630">
    <property type="entry name" value="Fumble"/>
    <property type="match status" value="1"/>
</dbReference>
<dbReference type="PANTHER" id="PTHR12280:SF20">
    <property type="entry name" value="4'-PHOSPHOPANTETHEINE PHOSPHATASE"/>
    <property type="match status" value="1"/>
</dbReference>
<dbReference type="InterPro" id="IPR043129">
    <property type="entry name" value="ATPase_NBD"/>
</dbReference>
<keyword evidence="3" id="KW-0547">Nucleotide-binding</keyword>
<evidence type="ECO:0000256" key="6">
    <source>
        <dbReference type="ARBA" id="ARBA00022993"/>
    </source>
</evidence>
<organism evidence="7 8">
    <name type="scientific">Ornithinibacillus caprae</name>
    <dbReference type="NCBI Taxonomy" id="2678566"/>
    <lineage>
        <taxon>Bacteria</taxon>
        <taxon>Bacillati</taxon>
        <taxon>Bacillota</taxon>
        <taxon>Bacilli</taxon>
        <taxon>Bacillales</taxon>
        <taxon>Bacillaceae</taxon>
        <taxon>Ornithinibacillus</taxon>
    </lineage>
</organism>
<keyword evidence="4 7" id="KW-0418">Kinase</keyword>
<name>A0A6N8FRJ8_9BACI</name>
<keyword evidence="8" id="KW-1185">Reference proteome</keyword>
<evidence type="ECO:0000256" key="3">
    <source>
        <dbReference type="ARBA" id="ARBA00022741"/>
    </source>
</evidence>
<dbReference type="GO" id="GO:0015937">
    <property type="term" value="P:coenzyme A biosynthetic process"/>
    <property type="evidence" value="ECO:0007669"/>
    <property type="project" value="UniProtKB-KW"/>
</dbReference>
<keyword evidence="6" id="KW-0173">Coenzyme A biosynthesis</keyword>
<evidence type="ECO:0000313" key="7">
    <source>
        <dbReference type="EMBL" id="MUK90428.1"/>
    </source>
</evidence>
<evidence type="ECO:0000313" key="8">
    <source>
        <dbReference type="Proteomes" id="UP000469125"/>
    </source>
</evidence>
<dbReference type="GO" id="GO:0005829">
    <property type="term" value="C:cytosol"/>
    <property type="evidence" value="ECO:0007669"/>
    <property type="project" value="TreeGrafter"/>
</dbReference>
<dbReference type="PIRSF" id="PIRSF036940">
    <property type="entry name" value="PanK_bac_aCoA"/>
    <property type="match status" value="1"/>
</dbReference>
<dbReference type="PANTHER" id="PTHR12280">
    <property type="entry name" value="PANTOTHENATE KINASE"/>
    <property type="match status" value="1"/>
</dbReference>
<sequence length="267" mass="29060">MVARIGIDAGGSLVKIAYEENRHLHAKSFPVHEIDQLTQWLHLISPDATLYLTGGKSGYLQRLVKQKSFIIEEFKAVTEGTRYLLRKENKLTLEKFILVSIGTGTSIFLVTTNSFERLLGTGIGGGTLMGLGSLITGERDFKQIINLAGQGDHRNSDLLVRDIYTPNEPPLKGDLTAANFGKAHLEENIHVEDHLASLVKMIGETIILLASQAAIAHQVKPIVFTGSTLTSNEPLQTVLSGFSDMLSYEPVFLEKGSHAGAIGALLK</sequence>
<keyword evidence="5" id="KW-0067">ATP-binding</keyword>
<gene>
    <name evidence="7" type="primary">coaW</name>
    <name evidence="7" type="ORF">GMD78_18880</name>
</gene>
<proteinExistence type="predicted"/>
<evidence type="ECO:0000256" key="4">
    <source>
        <dbReference type="ARBA" id="ARBA00022777"/>
    </source>
</evidence>
<dbReference type="GO" id="GO:0004594">
    <property type="term" value="F:pantothenate kinase activity"/>
    <property type="evidence" value="ECO:0007669"/>
    <property type="project" value="UniProtKB-EC"/>
</dbReference>
<evidence type="ECO:0000256" key="1">
    <source>
        <dbReference type="ARBA" id="ARBA00022490"/>
    </source>
</evidence>
<reference evidence="7 8" key="1">
    <citation type="submission" date="2019-11" db="EMBL/GenBank/DDBJ databases">
        <authorList>
            <person name="Li X."/>
        </authorList>
    </citation>
    <scope>NUCLEOTIDE SEQUENCE [LARGE SCALE GENOMIC DNA]</scope>
    <source>
        <strain evidence="7 8">L9</strain>
    </source>
</reference>
<dbReference type="EC" id="2.7.1.33" evidence="7"/>
<dbReference type="NCBIfam" id="NF009842">
    <property type="entry name" value="PRK13317.1"/>
    <property type="match status" value="1"/>
</dbReference>
<evidence type="ECO:0000256" key="2">
    <source>
        <dbReference type="ARBA" id="ARBA00022679"/>
    </source>
</evidence>
<dbReference type="EMBL" id="WOCA01000021">
    <property type="protein sequence ID" value="MUK90428.1"/>
    <property type="molecule type" value="Genomic_DNA"/>
</dbReference>
<dbReference type="GO" id="GO:0005524">
    <property type="term" value="F:ATP binding"/>
    <property type="evidence" value="ECO:0007669"/>
    <property type="project" value="UniProtKB-KW"/>
</dbReference>
<dbReference type="SUPFAM" id="SSF53067">
    <property type="entry name" value="Actin-like ATPase domain"/>
    <property type="match status" value="2"/>
</dbReference>
<dbReference type="Gene3D" id="3.30.420.40">
    <property type="match status" value="1"/>
</dbReference>
<protein>
    <submittedName>
        <fullName evidence="7">Type II pantothenate kinase</fullName>
        <ecNumber evidence="7">2.7.1.33</ecNumber>
    </submittedName>
</protein>
<dbReference type="Proteomes" id="UP000469125">
    <property type="component" value="Unassembled WGS sequence"/>
</dbReference>
<keyword evidence="1" id="KW-0963">Cytoplasm</keyword>
<dbReference type="CDD" id="cd24085">
    <property type="entry name" value="ASKHA_NBD_PanK-II_bac"/>
    <property type="match status" value="1"/>
</dbReference>
<evidence type="ECO:0000256" key="5">
    <source>
        <dbReference type="ARBA" id="ARBA00022840"/>
    </source>
</evidence>
<accession>A0A6N8FRJ8</accession>
<keyword evidence="2 7" id="KW-0808">Transferase</keyword>
<dbReference type="InterPro" id="IPR011602">
    <property type="entry name" value="Type_II_PanK_bac"/>
</dbReference>
<dbReference type="AlphaFoldDB" id="A0A6N8FRJ8"/>